<evidence type="ECO:0000256" key="5">
    <source>
        <dbReference type="ARBA" id="ARBA00022448"/>
    </source>
</evidence>
<keyword evidence="7" id="KW-0967">Endosome</keyword>
<evidence type="ECO:0000256" key="9">
    <source>
        <dbReference type="ARBA" id="ARBA00023036"/>
    </source>
</evidence>
<dbReference type="GO" id="GO:0032510">
    <property type="term" value="P:endosome to lysosome transport via multivesicular body sorting pathway"/>
    <property type="evidence" value="ECO:0007669"/>
    <property type="project" value="TreeGrafter"/>
</dbReference>
<organism evidence="16 17">
    <name type="scientific">Lepidothrix coronata</name>
    <name type="common">blue-crowned manakin</name>
    <dbReference type="NCBI Taxonomy" id="321398"/>
    <lineage>
        <taxon>Eukaryota</taxon>
        <taxon>Metazoa</taxon>
        <taxon>Chordata</taxon>
        <taxon>Craniata</taxon>
        <taxon>Vertebrata</taxon>
        <taxon>Euteleostomi</taxon>
        <taxon>Archelosauria</taxon>
        <taxon>Archosauria</taxon>
        <taxon>Dinosauria</taxon>
        <taxon>Saurischia</taxon>
        <taxon>Theropoda</taxon>
        <taxon>Coelurosauria</taxon>
        <taxon>Aves</taxon>
        <taxon>Neognathae</taxon>
        <taxon>Neoaves</taxon>
        <taxon>Telluraves</taxon>
        <taxon>Australaves</taxon>
        <taxon>Passeriformes</taxon>
        <taxon>Pipridae</taxon>
        <taxon>Lepidothrix</taxon>
    </lineage>
</organism>
<keyword evidence="10" id="KW-0472">Membrane</keyword>
<evidence type="ECO:0000256" key="11">
    <source>
        <dbReference type="ARBA" id="ARBA00033002"/>
    </source>
</evidence>
<comment type="similarity">
    <text evidence="3">Belongs to the MVB12 family.</text>
</comment>
<evidence type="ECO:0000256" key="13">
    <source>
        <dbReference type="SAM" id="MobiDB-lite"/>
    </source>
</evidence>
<comment type="subcellular location">
    <subcellularLocation>
        <location evidence="1">Cytoplasm</location>
    </subcellularLocation>
    <subcellularLocation>
        <location evidence="2">Late endosome membrane</location>
        <topology evidence="2">Peripheral membrane protein</topology>
    </subcellularLocation>
</comment>
<feature type="compositionally biased region" description="Pro residues" evidence="13">
    <location>
        <begin position="57"/>
        <end position="74"/>
    </location>
</feature>
<dbReference type="InterPro" id="IPR023340">
    <property type="entry name" value="UMA"/>
</dbReference>
<keyword evidence="5" id="KW-0813">Transport</keyword>
<sequence length="267" mass="27871">MEGSGPGPKPRSRLVLAAPGGGIGSGTRTRGEGLGPGVRPRSRCPVPISRSGSRIPVPIPVPGAHPGAPQPPPCPVVTDVLVLSERSPQPPGYTRAPEFPEPRTGVSRRKRLLVKLEQPSGAAAVLELQLSSKGKVLPLYTKIGEMGGFAIWCKKGPVGPRPSPGPRPLSTGMEQLSLQPPRPPPPPSSTKGRSHPESLPDPSGIYGLSAMDGVPFALHPKFEPKLSSGPAPILADLTVKSLADIEQEYNYGFVVERTAAARLPPGT</sequence>
<dbReference type="PROSITE" id="PS51498">
    <property type="entry name" value="MABP"/>
    <property type="match status" value="1"/>
</dbReference>
<evidence type="ECO:0000256" key="7">
    <source>
        <dbReference type="ARBA" id="ARBA00022753"/>
    </source>
</evidence>
<keyword evidence="6" id="KW-0963">Cytoplasm</keyword>
<dbReference type="Pfam" id="PF10240">
    <property type="entry name" value="DUF2464"/>
    <property type="match status" value="1"/>
</dbReference>
<dbReference type="RefSeq" id="XP_017694841.1">
    <property type="nucleotide sequence ID" value="XM_017839352.1"/>
</dbReference>
<evidence type="ECO:0000313" key="17">
    <source>
        <dbReference type="RefSeq" id="XP_017694841.1"/>
    </source>
</evidence>
<dbReference type="GO" id="GO:0005829">
    <property type="term" value="C:cytosol"/>
    <property type="evidence" value="ECO:0007669"/>
    <property type="project" value="TreeGrafter"/>
</dbReference>
<evidence type="ECO:0000256" key="8">
    <source>
        <dbReference type="ARBA" id="ARBA00022927"/>
    </source>
</evidence>
<evidence type="ECO:0000256" key="4">
    <source>
        <dbReference type="ARBA" id="ARBA00017653"/>
    </source>
</evidence>
<evidence type="ECO:0000256" key="12">
    <source>
        <dbReference type="ARBA" id="ARBA00033024"/>
    </source>
</evidence>
<dbReference type="Proteomes" id="UP000504624">
    <property type="component" value="Unplaced"/>
</dbReference>
<dbReference type="OrthoDB" id="6021306at2759"/>
<evidence type="ECO:0000259" key="15">
    <source>
        <dbReference type="PROSITE" id="PS51498"/>
    </source>
</evidence>
<dbReference type="PANTHER" id="PTHR31612">
    <property type="entry name" value="MULTIVESICULAR BODY SUBUNIT 12A"/>
    <property type="match status" value="1"/>
</dbReference>
<feature type="domain" description="MABP" evidence="15">
    <location>
        <begin position="17"/>
        <end position="157"/>
    </location>
</feature>
<name>A0A6J0J967_9PASS</name>
<evidence type="ECO:0000256" key="10">
    <source>
        <dbReference type="ARBA" id="ARBA00023136"/>
    </source>
</evidence>
<dbReference type="GO" id="GO:0015031">
    <property type="term" value="P:protein transport"/>
    <property type="evidence" value="ECO:0007669"/>
    <property type="project" value="UniProtKB-KW"/>
</dbReference>
<dbReference type="InterPro" id="IPR018798">
    <property type="entry name" value="MVB12A/B"/>
</dbReference>
<evidence type="ECO:0000313" key="16">
    <source>
        <dbReference type="Proteomes" id="UP000504624"/>
    </source>
</evidence>
<evidence type="ECO:0000256" key="6">
    <source>
        <dbReference type="ARBA" id="ARBA00022490"/>
    </source>
</evidence>
<accession>A0A6J0J967</accession>
<evidence type="ECO:0000256" key="3">
    <source>
        <dbReference type="ARBA" id="ARBA00010432"/>
    </source>
</evidence>
<dbReference type="GO" id="GO:0019075">
    <property type="term" value="P:virus maturation"/>
    <property type="evidence" value="ECO:0007669"/>
    <property type="project" value="TreeGrafter"/>
</dbReference>
<dbReference type="AlphaFoldDB" id="A0A6J0J967"/>
<dbReference type="GO" id="GO:0032801">
    <property type="term" value="P:receptor catabolic process"/>
    <property type="evidence" value="ECO:0007669"/>
    <property type="project" value="TreeGrafter"/>
</dbReference>
<dbReference type="Gene3D" id="2.100.10.50">
    <property type="match status" value="1"/>
</dbReference>
<protein>
    <recommendedName>
        <fullName evidence="4">Multivesicular body subunit 12A</fullName>
    </recommendedName>
    <alternativeName>
        <fullName evidence="12">ESCRT-I complex subunit MVB12A</fullName>
    </alternativeName>
    <alternativeName>
        <fullName evidence="11">Protein FAM125A</fullName>
    </alternativeName>
</protein>
<dbReference type="InterPro" id="IPR040335">
    <property type="entry name" value="MVB12A"/>
</dbReference>
<dbReference type="InterPro" id="IPR023341">
    <property type="entry name" value="MABP"/>
</dbReference>
<dbReference type="GO" id="GO:0042058">
    <property type="term" value="P:regulation of epidermal growth factor receptor signaling pathway"/>
    <property type="evidence" value="ECO:0007669"/>
    <property type="project" value="TreeGrafter"/>
</dbReference>
<evidence type="ECO:0000256" key="1">
    <source>
        <dbReference type="ARBA" id="ARBA00004496"/>
    </source>
</evidence>
<gene>
    <name evidence="17" type="primary">MVB12A</name>
</gene>
<dbReference type="CTD" id="93343"/>
<dbReference type="GO" id="GO:0031902">
    <property type="term" value="C:late endosome membrane"/>
    <property type="evidence" value="ECO:0007669"/>
    <property type="project" value="UniProtKB-SubCell"/>
</dbReference>
<dbReference type="GO" id="GO:0046755">
    <property type="term" value="P:viral budding"/>
    <property type="evidence" value="ECO:0007669"/>
    <property type="project" value="TreeGrafter"/>
</dbReference>
<proteinExistence type="inferred from homology"/>
<evidence type="ECO:0000259" key="14">
    <source>
        <dbReference type="PROSITE" id="PS51497"/>
    </source>
</evidence>
<dbReference type="PROSITE" id="PS51497">
    <property type="entry name" value="UMA"/>
    <property type="match status" value="1"/>
</dbReference>
<reference evidence="17" key="1">
    <citation type="submission" date="2025-08" db="UniProtKB">
        <authorList>
            <consortium name="RefSeq"/>
        </authorList>
    </citation>
    <scope>IDENTIFICATION</scope>
</reference>
<dbReference type="GO" id="GO:0000813">
    <property type="term" value="C:ESCRT I complex"/>
    <property type="evidence" value="ECO:0007669"/>
    <property type="project" value="InterPro"/>
</dbReference>
<keyword evidence="9" id="KW-0729">SH3-binding</keyword>
<dbReference type="PANTHER" id="PTHR31612:SF2">
    <property type="entry name" value="MULTIVESICULAR BODY SUBUNIT 12A"/>
    <property type="match status" value="1"/>
</dbReference>
<dbReference type="GO" id="GO:0017124">
    <property type="term" value="F:SH3 domain binding"/>
    <property type="evidence" value="ECO:0007669"/>
    <property type="project" value="UniProtKB-KW"/>
</dbReference>
<evidence type="ECO:0000256" key="2">
    <source>
        <dbReference type="ARBA" id="ARBA00004633"/>
    </source>
</evidence>
<keyword evidence="8" id="KW-0653">Protein transport</keyword>
<keyword evidence="16" id="KW-1185">Reference proteome</keyword>
<dbReference type="GeneID" id="108509775"/>
<feature type="region of interest" description="Disordered" evidence="13">
    <location>
        <begin position="1"/>
        <end position="74"/>
    </location>
</feature>
<feature type="region of interest" description="Disordered" evidence="13">
    <location>
        <begin position="160"/>
        <end position="205"/>
    </location>
</feature>
<feature type="region of interest" description="Disordered" evidence="13">
    <location>
        <begin position="86"/>
        <end position="107"/>
    </location>
</feature>
<feature type="domain" description="UMA" evidence="14">
    <location>
        <begin position="211"/>
        <end position="260"/>
    </location>
</feature>